<dbReference type="Pfam" id="PF09917">
    <property type="entry name" value="DUF2147"/>
    <property type="match status" value="1"/>
</dbReference>
<dbReference type="KEGG" id="evi:Echvi_3682"/>
<protein>
    <recommendedName>
        <fullName evidence="1">DUF2147 domain-containing protein</fullName>
    </recommendedName>
</protein>
<organism evidence="2 3">
    <name type="scientific">Echinicola vietnamensis (strain DSM 17526 / LMG 23754 / KMM 6221)</name>
    <dbReference type="NCBI Taxonomy" id="926556"/>
    <lineage>
        <taxon>Bacteria</taxon>
        <taxon>Pseudomonadati</taxon>
        <taxon>Bacteroidota</taxon>
        <taxon>Cytophagia</taxon>
        <taxon>Cytophagales</taxon>
        <taxon>Cyclobacteriaceae</taxon>
        <taxon>Echinicola</taxon>
    </lineage>
</organism>
<dbReference type="PANTHER" id="PTHR36919:SF2">
    <property type="entry name" value="BLL6627 PROTEIN"/>
    <property type="match status" value="1"/>
</dbReference>
<sequence>MCYKTKFLYLLPMKRIYNILIIGFLTQLIVVGTVEAQQDKIEGEWFTTDEQAKIAIFRGKEGYNGKVIWLADMEEGAEAPLDTENEDPSLRERSILGLNILEGLAYEDGEWVDGELYDPESGKIYRCLARFKRDEDQLEVRGYLGMPAFGKSVLWERVK</sequence>
<proteinExistence type="predicted"/>
<dbReference type="eggNOG" id="COG4731">
    <property type="taxonomic scope" value="Bacteria"/>
</dbReference>
<dbReference type="STRING" id="926556.Echvi_3682"/>
<feature type="domain" description="DUF2147" evidence="1">
    <location>
        <begin position="43"/>
        <end position="157"/>
    </location>
</feature>
<dbReference type="Gene3D" id="2.40.128.520">
    <property type="match status" value="1"/>
</dbReference>
<dbReference type="PANTHER" id="PTHR36919">
    <property type="entry name" value="BLR1215 PROTEIN"/>
    <property type="match status" value="1"/>
</dbReference>
<evidence type="ECO:0000259" key="1">
    <source>
        <dbReference type="Pfam" id="PF09917"/>
    </source>
</evidence>
<dbReference type="EMBL" id="CP003346">
    <property type="protein sequence ID" value="AGA79896.1"/>
    <property type="molecule type" value="Genomic_DNA"/>
</dbReference>
<gene>
    <name evidence="2" type="ordered locus">Echvi_3682</name>
</gene>
<name>L0G4F5_ECHVK</name>
<accession>L0G4F5</accession>
<evidence type="ECO:0000313" key="3">
    <source>
        <dbReference type="Proteomes" id="UP000010796"/>
    </source>
</evidence>
<reference evidence="3" key="1">
    <citation type="submission" date="2012-02" db="EMBL/GenBank/DDBJ databases">
        <title>The complete genome of Echinicola vietnamensis DSM 17526.</title>
        <authorList>
            <person name="Lucas S."/>
            <person name="Copeland A."/>
            <person name="Lapidus A."/>
            <person name="Glavina del Rio T."/>
            <person name="Dalin E."/>
            <person name="Tice H."/>
            <person name="Bruce D."/>
            <person name="Goodwin L."/>
            <person name="Pitluck S."/>
            <person name="Peters L."/>
            <person name="Ovchinnikova G."/>
            <person name="Teshima H."/>
            <person name="Kyrpides N."/>
            <person name="Mavromatis K."/>
            <person name="Ivanova N."/>
            <person name="Brettin T."/>
            <person name="Detter J.C."/>
            <person name="Han C."/>
            <person name="Larimer F."/>
            <person name="Land M."/>
            <person name="Hauser L."/>
            <person name="Markowitz V."/>
            <person name="Cheng J.-F."/>
            <person name="Hugenholtz P."/>
            <person name="Woyke T."/>
            <person name="Wu D."/>
            <person name="Brambilla E."/>
            <person name="Klenk H.-P."/>
            <person name="Eisen J.A."/>
        </authorList>
    </citation>
    <scope>NUCLEOTIDE SEQUENCE [LARGE SCALE GENOMIC DNA]</scope>
    <source>
        <strain evidence="3">DSM 17526 / LMG 23754 / KMM 6221</strain>
    </source>
</reference>
<dbReference type="HOGENOM" id="CLU_108869_0_1_10"/>
<dbReference type="Proteomes" id="UP000010796">
    <property type="component" value="Chromosome"/>
</dbReference>
<evidence type="ECO:0000313" key="2">
    <source>
        <dbReference type="EMBL" id="AGA79896.1"/>
    </source>
</evidence>
<dbReference type="AlphaFoldDB" id="L0G4F5"/>
<dbReference type="InterPro" id="IPR019223">
    <property type="entry name" value="DUF2147"/>
</dbReference>
<keyword evidence="3" id="KW-1185">Reference proteome</keyword>